<dbReference type="Proteomes" id="UP001597044">
    <property type="component" value="Unassembled WGS sequence"/>
</dbReference>
<comment type="subcellular location">
    <subcellularLocation>
        <location evidence="3">Cell membrane</location>
        <topology evidence="3">Lipid-anchor</topology>
    </subcellularLocation>
</comment>
<dbReference type="InterPro" id="IPR036908">
    <property type="entry name" value="RlpA-like_sf"/>
</dbReference>
<dbReference type="InterPro" id="IPR012997">
    <property type="entry name" value="RplA"/>
</dbReference>
<proteinExistence type="inferred from homology"/>
<comment type="similarity">
    <text evidence="3 4">Belongs to the RlpA family.</text>
</comment>
<organism evidence="7 8">
    <name type="scientific">Paraperlucidibaca wandonensis</name>
    <dbReference type="NCBI Taxonomy" id="1268273"/>
    <lineage>
        <taxon>Bacteria</taxon>
        <taxon>Pseudomonadati</taxon>
        <taxon>Pseudomonadota</taxon>
        <taxon>Gammaproteobacteria</taxon>
        <taxon>Moraxellales</taxon>
        <taxon>Moraxellaceae</taxon>
        <taxon>Paraperlucidibaca</taxon>
    </lineage>
</organism>
<gene>
    <name evidence="3" type="primary">rlpA</name>
    <name evidence="7" type="ORF">ACFQ0F_02645</name>
</gene>
<comment type="function">
    <text evidence="3">Lytic transglycosylase with a strong preference for naked glycan strands that lack stem peptides.</text>
</comment>
<accession>A0ABW3HCX4</accession>
<dbReference type="EC" id="4.2.2.-" evidence="3"/>
<evidence type="ECO:0000256" key="2">
    <source>
        <dbReference type="ARBA" id="ARBA00023316"/>
    </source>
</evidence>
<evidence type="ECO:0000313" key="8">
    <source>
        <dbReference type="Proteomes" id="UP001597044"/>
    </source>
</evidence>
<evidence type="ECO:0000313" key="7">
    <source>
        <dbReference type="EMBL" id="MFD0949298.1"/>
    </source>
</evidence>
<name>A0ABW3HCX4_9GAMM</name>
<evidence type="ECO:0000259" key="6">
    <source>
        <dbReference type="Pfam" id="PF03330"/>
    </source>
</evidence>
<evidence type="ECO:0000256" key="3">
    <source>
        <dbReference type="HAMAP-Rule" id="MF_02071"/>
    </source>
</evidence>
<feature type="chain" id="PRO_5046793452" description="Endolytic peptidoglycan transglycosylase RlpA" evidence="5">
    <location>
        <begin position="24"/>
        <end position="125"/>
    </location>
</feature>
<dbReference type="RefSeq" id="WP_379068824.1">
    <property type="nucleotide sequence ID" value="NZ_JBHTIT010000001.1"/>
</dbReference>
<dbReference type="NCBIfam" id="TIGR00413">
    <property type="entry name" value="rlpA"/>
    <property type="match status" value="1"/>
</dbReference>
<keyword evidence="2 3" id="KW-0961">Cell wall biogenesis/degradation</keyword>
<sequence>MKKIRITLFTFMACLSLFGCSTAPTKSAGFTASGQASFYADKFQNRKTASGELYQQDKHTAAHRSLTFGTKVKVTNTENGDSVVVRINDRGPFIRGRIIDLSQSAFSQISHTRSGVINVVISLVP</sequence>
<dbReference type="EMBL" id="JBHTIT010000001">
    <property type="protein sequence ID" value="MFD0949298.1"/>
    <property type="molecule type" value="Genomic_DNA"/>
</dbReference>
<comment type="caution">
    <text evidence="7">The sequence shown here is derived from an EMBL/GenBank/DDBJ whole genome shotgun (WGS) entry which is preliminary data.</text>
</comment>
<keyword evidence="3" id="KW-0472">Membrane</keyword>
<feature type="signal peptide" evidence="5">
    <location>
        <begin position="1"/>
        <end position="23"/>
    </location>
</feature>
<dbReference type="Gene3D" id="2.40.40.10">
    <property type="entry name" value="RlpA-like domain"/>
    <property type="match status" value="1"/>
</dbReference>
<evidence type="ECO:0000256" key="4">
    <source>
        <dbReference type="RuleBase" id="RU003495"/>
    </source>
</evidence>
<dbReference type="PANTHER" id="PTHR34183:SF8">
    <property type="entry name" value="ENDOLYTIC PEPTIDOGLYCAN TRANSGLYCOSYLASE RLPA-RELATED"/>
    <property type="match status" value="1"/>
</dbReference>
<evidence type="ECO:0000256" key="1">
    <source>
        <dbReference type="ARBA" id="ARBA00023239"/>
    </source>
</evidence>
<keyword evidence="3" id="KW-0564">Palmitate</keyword>
<dbReference type="InterPro" id="IPR009009">
    <property type="entry name" value="RlpA-like_DPBB"/>
</dbReference>
<keyword evidence="8" id="KW-1185">Reference proteome</keyword>
<keyword evidence="5" id="KW-0732">Signal</keyword>
<evidence type="ECO:0000256" key="5">
    <source>
        <dbReference type="SAM" id="SignalP"/>
    </source>
</evidence>
<dbReference type="PANTHER" id="PTHR34183">
    <property type="entry name" value="ENDOLYTIC PEPTIDOGLYCAN TRANSGLYCOSYLASE RLPA"/>
    <property type="match status" value="1"/>
</dbReference>
<keyword evidence="3" id="KW-1003">Cell membrane</keyword>
<dbReference type="InterPro" id="IPR034718">
    <property type="entry name" value="RlpA"/>
</dbReference>
<keyword evidence="3" id="KW-0449">Lipoprotein</keyword>
<dbReference type="SUPFAM" id="SSF50685">
    <property type="entry name" value="Barwin-like endoglucanases"/>
    <property type="match status" value="1"/>
</dbReference>
<dbReference type="CDD" id="cd22268">
    <property type="entry name" value="DPBB_RlpA-like"/>
    <property type="match status" value="1"/>
</dbReference>
<dbReference type="PROSITE" id="PS51257">
    <property type="entry name" value="PROKAR_LIPOPROTEIN"/>
    <property type="match status" value="1"/>
</dbReference>
<dbReference type="Pfam" id="PF03330">
    <property type="entry name" value="DPBB_1"/>
    <property type="match status" value="1"/>
</dbReference>
<keyword evidence="1 3" id="KW-0456">Lyase</keyword>
<dbReference type="HAMAP" id="MF_02071">
    <property type="entry name" value="RlpA"/>
    <property type="match status" value="1"/>
</dbReference>
<feature type="domain" description="RlpA-like protein double-psi beta-barrel" evidence="6">
    <location>
        <begin position="31"/>
        <end position="120"/>
    </location>
</feature>
<reference evidence="8" key="1">
    <citation type="journal article" date="2019" name="Int. J. Syst. Evol. Microbiol.">
        <title>The Global Catalogue of Microorganisms (GCM) 10K type strain sequencing project: providing services to taxonomists for standard genome sequencing and annotation.</title>
        <authorList>
            <consortium name="The Broad Institute Genomics Platform"/>
            <consortium name="The Broad Institute Genome Sequencing Center for Infectious Disease"/>
            <person name="Wu L."/>
            <person name="Ma J."/>
        </authorList>
    </citation>
    <scope>NUCLEOTIDE SEQUENCE [LARGE SCALE GENOMIC DNA]</scope>
    <source>
        <strain evidence="8">CCUG 63419</strain>
    </source>
</reference>
<protein>
    <recommendedName>
        <fullName evidence="3">Endolytic peptidoglycan transglycosylase RlpA</fullName>
        <ecNumber evidence="3">4.2.2.-</ecNumber>
    </recommendedName>
</protein>